<reference evidence="2" key="1">
    <citation type="submission" date="2020-11" db="EMBL/GenBank/DDBJ databases">
        <authorList>
            <consortium name="DOE Joint Genome Institute"/>
            <person name="Ahrendt S."/>
            <person name="Riley R."/>
            <person name="Andreopoulos W."/>
            <person name="Labutti K."/>
            <person name="Pangilinan J."/>
            <person name="Ruiz-Duenas F.J."/>
            <person name="Barrasa J.M."/>
            <person name="Sanchez-Garcia M."/>
            <person name="Camarero S."/>
            <person name="Miyauchi S."/>
            <person name="Serrano A."/>
            <person name="Linde D."/>
            <person name="Babiker R."/>
            <person name="Drula E."/>
            <person name="Ayuso-Fernandez I."/>
            <person name="Pacheco R."/>
            <person name="Padilla G."/>
            <person name="Ferreira P."/>
            <person name="Barriuso J."/>
            <person name="Kellner H."/>
            <person name="Castanera R."/>
            <person name="Alfaro M."/>
            <person name="Ramirez L."/>
            <person name="Pisabarro A.G."/>
            <person name="Kuo A."/>
            <person name="Tritt A."/>
            <person name="Lipzen A."/>
            <person name="He G."/>
            <person name="Yan M."/>
            <person name="Ng V."/>
            <person name="Cullen D."/>
            <person name="Martin F."/>
            <person name="Rosso M.-N."/>
            <person name="Henrissat B."/>
            <person name="Hibbett D."/>
            <person name="Martinez A.T."/>
            <person name="Grigoriev I.V."/>
        </authorList>
    </citation>
    <scope>NUCLEOTIDE SEQUENCE</scope>
    <source>
        <strain evidence="2">CBS 247.69</strain>
    </source>
</reference>
<evidence type="ECO:0000313" key="2">
    <source>
        <dbReference type="EMBL" id="KAF9460094.1"/>
    </source>
</evidence>
<proteinExistence type="predicted"/>
<feature type="region of interest" description="Disordered" evidence="1">
    <location>
        <begin position="191"/>
        <end position="240"/>
    </location>
</feature>
<organism evidence="2 3">
    <name type="scientific">Collybia nuda</name>
    <dbReference type="NCBI Taxonomy" id="64659"/>
    <lineage>
        <taxon>Eukaryota</taxon>
        <taxon>Fungi</taxon>
        <taxon>Dikarya</taxon>
        <taxon>Basidiomycota</taxon>
        <taxon>Agaricomycotina</taxon>
        <taxon>Agaricomycetes</taxon>
        <taxon>Agaricomycetidae</taxon>
        <taxon>Agaricales</taxon>
        <taxon>Tricholomatineae</taxon>
        <taxon>Clitocybaceae</taxon>
        <taxon>Collybia</taxon>
    </lineage>
</organism>
<keyword evidence="3" id="KW-1185">Reference proteome</keyword>
<dbReference type="OrthoDB" id="3269666at2759"/>
<sequence>MSNSTQIFNVPEAEGTDRVALETTAATAQIEAPTSSIAREVEANAGHTKEAASEAALTAQIKGESLTGTPPSAVDQFQQQAQKTTKAAVAEGQRDVETAKVTGATYLDQAKSLASNAVNTAQAYLPSSVGGILSSETSASQSPPTGIVSSLQSGANSAIGTTKEYLASAQEMAKPHVENAKGIAQGYLGTAGTQPIKNPPASSTGIPATSAPLESGPHTVNTPYSSTNTTNAKVGENSSH</sequence>
<name>A0A9P5Y0J0_9AGAR</name>
<evidence type="ECO:0000313" key="3">
    <source>
        <dbReference type="Proteomes" id="UP000807353"/>
    </source>
</evidence>
<protein>
    <submittedName>
        <fullName evidence="2">Uncharacterized protein</fullName>
    </submittedName>
</protein>
<dbReference type="AlphaFoldDB" id="A0A9P5Y0J0"/>
<comment type="caution">
    <text evidence="2">The sequence shown here is derived from an EMBL/GenBank/DDBJ whole genome shotgun (WGS) entry which is preliminary data.</text>
</comment>
<evidence type="ECO:0000256" key="1">
    <source>
        <dbReference type="SAM" id="MobiDB-lite"/>
    </source>
</evidence>
<dbReference type="Proteomes" id="UP000807353">
    <property type="component" value="Unassembled WGS sequence"/>
</dbReference>
<accession>A0A9P5Y0J0</accession>
<feature type="compositionally biased region" description="Polar residues" evidence="1">
    <location>
        <begin position="218"/>
        <end position="240"/>
    </location>
</feature>
<gene>
    <name evidence="2" type="ORF">BDZ94DRAFT_1266655</name>
</gene>
<dbReference type="EMBL" id="MU150304">
    <property type="protein sequence ID" value="KAF9460094.1"/>
    <property type="molecule type" value="Genomic_DNA"/>
</dbReference>
<feature type="compositionally biased region" description="Polar residues" evidence="1">
    <location>
        <begin position="191"/>
        <end position="207"/>
    </location>
</feature>